<dbReference type="Proteomes" id="UP000199361">
    <property type="component" value="Unassembled WGS sequence"/>
</dbReference>
<evidence type="ECO:0000313" key="2">
    <source>
        <dbReference type="Proteomes" id="UP000199361"/>
    </source>
</evidence>
<protein>
    <submittedName>
        <fullName evidence="1">Uncharacterized protein</fullName>
    </submittedName>
</protein>
<sequence>MAEIFHTATEYVANAITITRGSVADIVSVGVYHTTDPNSVPSVEDFTSVTLVDGTAAEPDPLAEAGVIDVLSLIGPRNGEVELTAGDYQRFVLITTATEDIIRKVDVLTIL</sequence>
<accession>A0A1I0EEU6</accession>
<dbReference type="EMBL" id="FOHX01000003">
    <property type="protein sequence ID" value="SET43687.1"/>
    <property type="molecule type" value="Genomic_DNA"/>
</dbReference>
<organism evidence="1 2">
    <name type="scientific">Nonomuraea wenchangensis</name>
    <dbReference type="NCBI Taxonomy" id="568860"/>
    <lineage>
        <taxon>Bacteria</taxon>
        <taxon>Bacillati</taxon>
        <taxon>Actinomycetota</taxon>
        <taxon>Actinomycetes</taxon>
        <taxon>Streptosporangiales</taxon>
        <taxon>Streptosporangiaceae</taxon>
        <taxon>Nonomuraea</taxon>
    </lineage>
</organism>
<evidence type="ECO:0000313" key="1">
    <source>
        <dbReference type="EMBL" id="SET43687.1"/>
    </source>
</evidence>
<reference evidence="1 2" key="1">
    <citation type="submission" date="2016-10" db="EMBL/GenBank/DDBJ databases">
        <authorList>
            <person name="de Groot N.N."/>
        </authorList>
    </citation>
    <scope>NUCLEOTIDE SEQUENCE [LARGE SCALE GENOMIC DNA]</scope>
    <source>
        <strain evidence="1 2">CGMCC 4.5598</strain>
    </source>
</reference>
<dbReference type="STRING" id="568860.SAMN05421811_10321"/>
<dbReference type="OrthoDB" id="5191317at2"/>
<gene>
    <name evidence="1" type="ORF">SAMN05421811_10321</name>
</gene>
<proteinExistence type="predicted"/>
<dbReference type="RefSeq" id="WP_143082141.1">
    <property type="nucleotide sequence ID" value="NZ_FOHX01000003.1"/>
</dbReference>
<dbReference type="AlphaFoldDB" id="A0A1I0EEU6"/>
<keyword evidence="2" id="KW-1185">Reference proteome</keyword>
<name>A0A1I0EEU6_9ACTN</name>